<dbReference type="EMBL" id="JAACYR010000032">
    <property type="protein sequence ID" value="NDJ89713.1"/>
    <property type="molecule type" value="Genomic_DNA"/>
</dbReference>
<dbReference type="Gene3D" id="2.40.160.210">
    <property type="entry name" value="Acyl-CoA thioesterase, double hotdog domain"/>
    <property type="match status" value="1"/>
</dbReference>
<dbReference type="InterPro" id="IPR049449">
    <property type="entry name" value="TesB_ACOT8-like_N"/>
</dbReference>
<dbReference type="GO" id="GO:0009062">
    <property type="term" value="P:fatty acid catabolic process"/>
    <property type="evidence" value="ECO:0007669"/>
    <property type="project" value="TreeGrafter"/>
</dbReference>
<feature type="region of interest" description="Disordered" evidence="3">
    <location>
        <begin position="124"/>
        <end position="148"/>
    </location>
</feature>
<dbReference type="SUPFAM" id="SSF54637">
    <property type="entry name" value="Thioesterase/thiol ester dehydrase-isomerase"/>
    <property type="match status" value="2"/>
</dbReference>
<evidence type="ECO:0000259" key="5">
    <source>
        <dbReference type="Pfam" id="PF20789"/>
    </source>
</evidence>
<comment type="similarity">
    <text evidence="1">Belongs to the C/M/P thioester hydrolase family.</text>
</comment>
<dbReference type="CDD" id="cd03444">
    <property type="entry name" value="Thioesterase_II_repeat1"/>
    <property type="match status" value="1"/>
</dbReference>
<evidence type="ECO:0000313" key="6">
    <source>
        <dbReference type="EMBL" id="NDJ89713.1"/>
    </source>
</evidence>
<accession>A0A7K3LBQ2</accession>
<reference evidence="6 7" key="1">
    <citation type="submission" date="2020-01" db="EMBL/GenBank/DDBJ databases">
        <authorList>
            <person name="Sanchez-Estrada R."/>
            <person name="Gonzalez-Y-Merchand J.A."/>
            <person name="Rivera-Gutierrez S."/>
        </authorList>
    </citation>
    <scope>NUCLEOTIDE SEQUENCE [LARGE SCALE GENOMIC DNA]</scope>
    <source>
        <strain evidence="6 7">CST 7247</strain>
    </source>
</reference>
<evidence type="ECO:0000256" key="3">
    <source>
        <dbReference type="SAM" id="MobiDB-lite"/>
    </source>
</evidence>
<evidence type="ECO:0000259" key="4">
    <source>
        <dbReference type="Pfam" id="PF13622"/>
    </source>
</evidence>
<keyword evidence="2" id="KW-0378">Hydrolase</keyword>
<sequence length="281" mass="30784">MAYSSTLGNDSGHVGQGIGELFAVSRIGDERWRSCHVDPKGGRMYGGALAAQLLAAAGATVQQGVQVSNVDLRFVRPADGGQPVDYRVEDVYDGASSALRRVTAIQGGTTVAIGAAGFHTPREGWTHGVRQVPESPNTLPRTGTPHRSRAVTSDEFDIRFYDERDDQGLVRRLWFRSTNPPVGPTRYVDECALLYVSDLYFFEPMCLEHGLAGDDRWLRYATTQHSVWFHRPAKVDDWAVIESRSPALRGGRGLVVGDIYTAEGCPIATVVQEAVVWSVHN</sequence>
<evidence type="ECO:0000313" key="7">
    <source>
        <dbReference type="Proteomes" id="UP000466523"/>
    </source>
</evidence>
<name>A0A7K3LBQ2_9MYCO</name>
<evidence type="ECO:0000256" key="2">
    <source>
        <dbReference type="ARBA" id="ARBA00022801"/>
    </source>
</evidence>
<proteinExistence type="inferred from homology"/>
<dbReference type="InterPro" id="IPR003703">
    <property type="entry name" value="Acyl_CoA_thio"/>
</dbReference>
<dbReference type="GO" id="GO:0006637">
    <property type="term" value="P:acyl-CoA metabolic process"/>
    <property type="evidence" value="ECO:0007669"/>
    <property type="project" value="InterPro"/>
</dbReference>
<comment type="caution">
    <text evidence="6">The sequence shown here is derived from an EMBL/GenBank/DDBJ whole genome shotgun (WGS) entry which is preliminary data.</text>
</comment>
<dbReference type="Pfam" id="PF20789">
    <property type="entry name" value="4HBT_3C"/>
    <property type="match status" value="1"/>
</dbReference>
<evidence type="ECO:0000256" key="1">
    <source>
        <dbReference type="ARBA" id="ARBA00006538"/>
    </source>
</evidence>
<dbReference type="InterPro" id="IPR049450">
    <property type="entry name" value="ACOT8-like_C"/>
</dbReference>
<feature type="domain" description="Acyl-CoA thioesterase-like C-terminal" evidence="5">
    <location>
        <begin position="155"/>
        <end position="276"/>
    </location>
</feature>
<dbReference type="GO" id="GO:0047617">
    <property type="term" value="F:fatty acyl-CoA hydrolase activity"/>
    <property type="evidence" value="ECO:0007669"/>
    <property type="project" value="InterPro"/>
</dbReference>
<organism evidence="6 7">
    <name type="scientific">Mycolicibacter kumamotonensis</name>
    <dbReference type="NCBI Taxonomy" id="354243"/>
    <lineage>
        <taxon>Bacteria</taxon>
        <taxon>Bacillati</taxon>
        <taxon>Actinomycetota</taxon>
        <taxon>Actinomycetes</taxon>
        <taxon>Mycobacteriales</taxon>
        <taxon>Mycobacteriaceae</taxon>
        <taxon>Mycolicibacter</taxon>
    </lineage>
</organism>
<feature type="domain" description="Acyl-CoA thioesterase-like N-terminal HotDog" evidence="4">
    <location>
        <begin position="41"/>
        <end position="118"/>
    </location>
</feature>
<dbReference type="PANTHER" id="PTHR11066">
    <property type="entry name" value="ACYL-COA THIOESTERASE"/>
    <property type="match status" value="1"/>
</dbReference>
<protein>
    <submittedName>
        <fullName evidence="6">Acyl-CoA thioesterase II</fullName>
    </submittedName>
</protein>
<dbReference type="Proteomes" id="UP000466523">
    <property type="component" value="Unassembled WGS sequence"/>
</dbReference>
<gene>
    <name evidence="6" type="ORF">GWR20_11170</name>
</gene>
<dbReference type="RefSeq" id="WP_162112354.1">
    <property type="nucleotide sequence ID" value="NZ_JAACYR010000032.1"/>
</dbReference>
<dbReference type="AlphaFoldDB" id="A0A7K3LBQ2"/>
<dbReference type="Pfam" id="PF13622">
    <property type="entry name" value="4HBT_3"/>
    <property type="match status" value="1"/>
</dbReference>
<dbReference type="PANTHER" id="PTHR11066:SF34">
    <property type="entry name" value="ACYL-COENZYME A THIOESTERASE 8"/>
    <property type="match status" value="1"/>
</dbReference>
<dbReference type="InterPro" id="IPR029069">
    <property type="entry name" value="HotDog_dom_sf"/>
</dbReference>
<dbReference type="InterPro" id="IPR042171">
    <property type="entry name" value="Acyl-CoA_hotdog"/>
</dbReference>